<dbReference type="InterPro" id="IPR032675">
    <property type="entry name" value="LRR_dom_sf"/>
</dbReference>
<reference evidence="1" key="3">
    <citation type="submission" date="2025-09" db="UniProtKB">
        <authorList>
            <consortium name="Ensembl"/>
        </authorList>
    </citation>
    <scope>IDENTIFICATION</scope>
</reference>
<reference evidence="1 2" key="1">
    <citation type="submission" date="2020-06" db="EMBL/GenBank/DDBJ databases">
        <authorList>
            <consortium name="Wellcome Sanger Institute Data Sharing"/>
        </authorList>
    </citation>
    <scope>NUCLEOTIDE SEQUENCE [LARGE SCALE GENOMIC DNA]</scope>
</reference>
<accession>A0AAY4DCS7</accession>
<dbReference type="PANTHER" id="PTHR46984:SF1">
    <property type="entry name" value="LEUCINE-RICH REPEAT-CONTAINING PROTEIN 71"/>
    <property type="match status" value="1"/>
</dbReference>
<dbReference type="PROSITE" id="PS51450">
    <property type="entry name" value="LRR"/>
    <property type="match status" value="1"/>
</dbReference>
<protein>
    <recommendedName>
        <fullName evidence="3">Leucine rich repeat containing 71</fullName>
    </recommendedName>
</protein>
<dbReference type="SMART" id="SM00368">
    <property type="entry name" value="LRR_RI"/>
    <property type="match status" value="4"/>
</dbReference>
<dbReference type="Pfam" id="PF13516">
    <property type="entry name" value="LRR_6"/>
    <property type="match status" value="4"/>
</dbReference>
<dbReference type="AlphaFoldDB" id="A0AAY4DCS7"/>
<dbReference type="Ensembl" id="ENSDCDT00010053469.1">
    <property type="protein sequence ID" value="ENSDCDP00010043410.1"/>
    <property type="gene ID" value="ENSDCDG00010027094.1"/>
</dbReference>
<dbReference type="PANTHER" id="PTHR46984">
    <property type="entry name" value="LEUCINE-RICH REPEAT-CONTAINING PROTEIN 71"/>
    <property type="match status" value="1"/>
</dbReference>
<evidence type="ECO:0000313" key="2">
    <source>
        <dbReference type="Proteomes" id="UP000694580"/>
    </source>
</evidence>
<sequence length="395" mass="43462">SGNLEIDLLELGKLLCVKEISDLTPMSQKGGTLGKTLTDHQTRWCPKPWLHVELETDDPRSVNLVKVFGWTLGGMMVKVFNKILPSLDYLKSLHFWRVGLTEETLTSLKTTMSLCTNLRTVVMEGNPLQEQSFHLFMSKDSTLAHLSLRHNHIGEEGARLIGSALSANRNLLSLNLGFNFIGDAGARHIAKGLRLNRSLLCLSLSNNGIGDAGAASLAEVLGPFPLTHEEVVERRKLLISIVHPVSDQTPGATAKKDEQKVSKKGDIYPKYISVPCRWLLISAVESQLAEVPEPVNPLLDPGVVHKDGKVIMPGNATLTSLNLSGNNLTEHSLLLFLSSLRSQGEGVGLLRLSLTRNRFLVSCEPFLMIEEIMALRNPLSRSASSQENDERKLTE</sequence>
<organism evidence="1 2">
    <name type="scientific">Denticeps clupeoides</name>
    <name type="common">denticle herring</name>
    <dbReference type="NCBI Taxonomy" id="299321"/>
    <lineage>
        <taxon>Eukaryota</taxon>
        <taxon>Metazoa</taxon>
        <taxon>Chordata</taxon>
        <taxon>Craniata</taxon>
        <taxon>Vertebrata</taxon>
        <taxon>Euteleostomi</taxon>
        <taxon>Actinopterygii</taxon>
        <taxon>Neopterygii</taxon>
        <taxon>Teleostei</taxon>
        <taxon>Clupei</taxon>
        <taxon>Clupeiformes</taxon>
        <taxon>Denticipitoidei</taxon>
        <taxon>Denticipitidae</taxon>
        <taxon>Denticeps</taxon>
    </lineage>
</organism>
<dbReference type="InterPro" id="IPR053040">
    <property type="entry name" value="LRR-containing_protein_71"/>
</dbReference>
<gene>
    <name evidence="1" type="primary">lrrc71</name>
</gene>
<dbReference type="InterPro" id="IPR001611">
    <property type="entry name" value="Leu-rich_rpt"/>
</dbReference>
<dbReference type="SUPFAM" id="SSF52047">
    <property type="entry name" value="RNI-like"/>
    <property type="match status" value="1"/>
</dbReference>
<evidence type="ECO:0000313" key="1">
    <source>
        <dbReference type="Ensembl" id="ENSDCDP00010043410.1"/>
    </source>
</evidence>
<keyword evidence="2" id="KW-1185">Reference proteome</keyword>
<evidence type="ECO:0008006" key="3">
    <source>
        <dbReference type="Google" id="ProtNLM"/>
    </source>
</evidence>
<dbReference type="Proteomes" id="UP000694580">
    <property type="component" value="Chromosome 20"/>
</dbReference>
<dbReference type="Gene3D" id="3.80.10.10">
    <property type="entry name" value="Ribonuclease Inhibitor"/>
    <property type="match status" value="1"/>
</dbReference>
<dbReference type="GeneTree" id="ENSGT00440000034367"/>
<reference evidence="1" key="2">
    <citation type="submission" date="2025-08" db="UniProtKB">
        <authorList>
            <consortium name="Ensembl"/>
        </authorList>
    </citation>
    <scope>IDENTIFICATION</scope>
</reference>
<name>A0AAY4DCS7_9TELE</name>
<proteinExistence type="predicted"/>